<organism evidence="1">
    <name type="scientific">Mesocestoides corti</name>
    <name type="common">Flatworm</name>
    <dbReference type="NCBI Taxonomy" id="53468"/>
    <lineage>
        <taxon>Eukaryota</taxon>
        <taxon>Metazoa</taxon>
        <taxon>Spiralia</taxon>
        <taxon>Lophotrochozoa</taxon>
        <taxon>Platyhelminthes</taxon>
        <taxon>Cestoda</taxon>
        <taxon>Eucestoda</taxon>
        <taxon>Cyclophyllidea</taxon>
        <taxon>Mesocestoididae</taxon>
        <taxon>Mesocestoides</taxon>
    </lineage>
</organism>
<dbReference type="AlphaFoldDB" id="A0A5K3FSJ3"/>
<accession>A0A5K3FSJ3</accession>
<sequence length="144" mass="15760">MGEVIVVVDKWTNLGVWANQTIQLRRLRGVRASTDATVLAFPAWIGGLRACGFSSALPTGVGGVGFFKPLVYGPFFISSLKFYVGGSRPAIPANLPGDVSRDIHGDNYQPPALNFDDSITLFNVLRLLIVIQILYSLRIQFLIH</sequence>
<dbReference type="WBParaSite" id="MCU_010871-RA">
    <property type="protein sequence ID" value="MCU_010871-RA"/>
    <property type="gene ID" value="MCU_010871"/>
</dbReference>
<evidence type="ECO:0000313" key="1">
    <source>
        <dbReference type="WBParaSite" id="MCU_010871-RA"/>
    </source>
</evidence>
<proteinExistence type="predicted"/>
<protein>
    <submittedName>
        <fullName evidence="1">Uncharacterized protein</fullName>
    </submittedName>
</protein>
<reference evidence="1" key="1">
    <citation type="submission" date="2019-11" db="UniProtKB">
        <authorList>
            <consortium name="WormBaseParasite"/>
        </authorList>
    </citation>
    <scope>IDENTIFICATION</scope>
</reference>
<name>A0A5K3FSJ3_MESCO</name>